<dbReference type="OrthoDB" id="9814637at2"/>
<keyword evidence="3" id="KW-0813">Transport</keyword>
<dbReference type="InterPro" id="IPR032710">
    <property type="entry name" value="NTF2-like_dom_sf"/>
</dbReference>
<evidence type="ECO:0000313" key="9">
    <source>
        <dbReference type="EMBL" id="TWO66121.1"/>
    </source>
</evidence>
<evidence type="ECO:0000256" key="1">
    <source>
        <dbReference type="ARBA" id="ARBA00004442"/>
    </source>
</evidence>
<dbReference type="SUPFAM" id="SSF54427">
    <property type="entry name" value="NTF2-like"/>
    <property type="match status" value="1"/>
</dbReference>
<keyword evidence="4" id="KW-1134">Transmembrane beta strand</keyword>
<name>A0A562ZF00_9BURK</name>
<protein>
    <submittedName>
        <fullName evidence="9">TolC family outer membrane protein</fullName>
    </submittedName>
</protein>
<keyword evidence="10" id="KW-1185">Reference proteome</keyword>
<dbReference type="NCBIfam" id="TIGR01844">
    <property type="entry name" value="type_I_sec_TolC"/>
    <property type="match status" value="1"/>
</dbReference>
<proteinExistence type="inferred from homology"/>
<keyword evidence="7" id="KW-0998">Cell outer membrane</keyword>
<dbReference type="AlphaFoldDB" id="A0A562ZF00"/>
<organism evidence="9 10">
    <name type="scientific">Caenimonas sedimenti</name>
    <dbReference type="NCBI Taxonomy" id="2596921"/>
    <lineage>
        <taxon>Bacteria</taxon>
        <taxon>Pseudomonadati</taxon>
        <taxon>Pseudomonadota</taxon>
        <taxon>Betaproteobacteria</taxon>
        <taxon>Burkholderiales</taxon>
        <taxon>Comamonadaceae</taxon>
        <taxon>Caenimonas</taxon>
    </lineage>
</organism>
<evidence type="ECO:0000313" key="10">
    <source>
        <dbReference type="Proteomes" id="UP000318199"/>
    </source>
</evidence>
<dbReference type="RefSeq" id="WP_145896721.1">
    <property type="nucleotide sequence ID" value="NZ_VOBQ01000026.1"/>
</dbReference>
<evidence type="ECO:0000256" key="5">
    <source>
        <dbReference type="ARBA" id="ARBA00022692"/>
    </source>
</evidence>
<comment type="similarity">
    <text evidence="2">Belongs to the outer membrane factor (OMF) (TC 1.B.17) family.</text>
</comment>
<dbReference type="PANTHER" id="PTHR30026:SF22">
    <property type="entry name" value="OUTER MEMBRANE EFFLUX PROTEIN"/>
    <property type="match status" value="1"/>
</dbReference>
<comment type="subcellular location">
    <subcellularLocation>
        <location evidence="1">Cell outer membrane</location>
    </subcellularLocation>
</comment>
<dbReference type="GO" id="GO:0009279">
    <property type="term" value="C:cell outer membrane"/>
    <property type="evidence" value="ECO:0007669"/>
    <property type="project" value="UniProtKB-SubCell"/>
</dbReference>
<dbReference type="InterPro" id="IPR056203">
    <property type="entry name" value="Cds6_C"/>
</dbReference>
<evidence type="ECO:0000256" key="4">
    <source>
        <dbReference type="ARBA" id="ARBA00022452"/>
    </source>
</evidence>
<dbReference type="EMBL" id="VOBQ01000026">
    <property type="protein sequence ID" value="TWO66121.1"/>
    <property type="molecule type" value="Genomic_DNA"/>
</dbReference>
<dbReference type="GO" id="GO:0015562">
    <property type="term" value="F:efflux transmembrane transporter activity"/>
    <property type="evidence" value="ECO:0007669"/>
    <property type="project" value="InterPro"/>
</dbReference>
<evidence type="ECO:0000256" key="6">
    <source>
        <dbReference type="ARBA" id="ARBA00023136"/>
    </source>
</evidence>
<gene>
    <name evidence="9" type="ORF">FN976_26605</name>
</gene>
<accession>A0A562ZF00</accession>
<dbReference type="Pfam" id="PF24125">
    <property type="entry name" value="Cds6_C"/>
    <property type="match status" value="1"/>
</dbReference>
<evidence type="ECO:0000256" key="2">
    <source>
        <dbReference type="ARBA" id="ARBA00007613"/>
    </source>
</evidence>
<evidence type="ECO:0000256" key="3">
    <source>
        <dbReference type="ARBA" id="ARBA00022448"/>
    </source>
</evidence>
<dbReference type="PANTHER" id="PTHR30026">
    <property type="entry name" value="OUTER MEMBRANE PROTEIN TOLC"/>
    <property type="match status" value="1"/>
</dbReference>
<reference evidence="9 10" key="1">
    <citation type="submission" date="2019-07" db="EMBL/GenBank/DDBJ databases">
        <title>Caenimonas sedimenti sp. nov., isolated from activated sludge.</title>
        <authorList>
            <person name="Xu J."/>
        </authorList>
    </citation>
    <scope>NUCLEOTIDE SEQUENCE [LARGE SCALE GENOMIC DNA]</scope>
    <source>
        <strain evidence="9 10">HX-9-20</strain>
    </source>
</reference>
<dbReference type="GO" id="GO:1990281">
    <property type="term" value="C:efflux pump complex"/>
    <property type="evidence" value="ECO:0007669"/>
    <property type="project" value="TreeGrafter"/>
</dbReference>
<dbReference type="SUPFAM" id="SSF56954">
    <property type="entry name" value="Outer membrane efflux proteins (OEP)"/>
    <property type="match status" value="1"/>
</dbReference>
<evidence type="ECO:0000256" key="7">
    <source>
        <dbReference type="ARBA" id="ARBA00023237"/>
    </source>
</evidence>
<dbReference type="InterPro" id="IPR003423">
    <property type="entry name" value="OMP_efflux"/>
</dbReference>
<dbReference type="Gene3D" id="3.10.450.50">
    <property type="match status" value="1"/>
</dbReference>
<evidence type="ECO:0000259" key="8">
    <source>
        <dbReference type="Pfam" id="PF24125"/>
    </source>
</evidence>
<dbReference type="Gene3D" id="1.20.1600.10">
    <property type="entry name" value="Outer membrane efflux proteins (OEP)"/>
    <property type="match status" value="1"/>
</dbReference>
<feature type="domain" description="Cds6 C-terminal" evidence="8">
    <location>
        <begin position="555"/>
        <end position="657"/>
    </location>
</feature>
<dbReference type="Proteomes" id="UP000318199">
    <property type="component" value="Unassembled WGS sequence"/>
</dbReference>
<comment type="caution">
    <text evidence="9">The sequence shown here is derived from an EMBL/GenBank/DDBJ whole genome shotgun (WGS) entry which is preliminary data.</text>
</comment>
<keyword evidence="6" id="KW-0472">Membrane</keyword>
<keyword evidence="5" id="KW-0812">Transmembrane</keyword>
<dbReference type="GO" id="GO:0015288">
    <property type="term" value="F:porin activity"/>
    <property type="evidence" value="ECO:0007669"/>
    <property type="project" value="TreeGrafter"/>
</dbReference>
<dbReference type="InterPro" id="IPR051906">
    <property type="entry name" value="TolC-like"/>
</dbReference>
<dbReference type="Pfam" id="PF02321">
    <property type="entry name" value="OEP"/>
    <property type="match status" value="2"/>
</dbReference>
<sequence>MHEETVLHPSRTGSRSRSKRALALLVCGSMVLGVAPAQTPAAAPAQRAAPAIASALNEQPLTLREAAQMAVLKNPEVLARWHTVKSAEGERDAAKGGLYPRVDLSASTGPERRSEVDGRYSRSWATLSLTQLLYDGLATIREVRRLDHATRVRVFELIGTSEGIALEAARAYFDVLRYRELVQLAEENFIEHRTVYTQTDDRVKARVARAVDLEQITGRLALAEANLLIETSNLHDTTARFQRIVGRLPSREMPVPAYLAQGLPTDPATALAKTHELNPFVLAAIENVRAGQAALETRDSAYQPRFDFRVKRDQGRNLEGVAGNSNATVAEIVMNWNLFNGFADRARERQFAEQLNIAKDVRDKTCRDTRQTTTIAYNDIVKLHEQLEYLKAHEGALSKALTAYRLQFQIGQRSLLDLLDTENERFQSRRAVVNAQQDLNIAYVRTQAGIGTLLPALQLARLDTAMDEEIRAWTAGADAAQQCPAEPVTVYAVDKNALVARALQQAARMPMPLGPATGPAGPGAATAAPSAPAAVTAQAAPVPAPVAPAATDQAVRNALEAWRAAWASQDIATYLQSYAPDFVPPRGTRDAWEKQRRDIIGRASGVSIALEGVTIAPDKDRTTTSFVQVYRSASYQDKVRKTLVWRLIDGRWKIVRETSEAAAELPPK</sequence>
<dbReference type="InterPro" id="IPR010130">
    <property type="entry name" value="T1SS_OMP_TolC"/>
</dbReference>